<feature type="domain" description="Glycosyl transferase family 28 C-terminal" evidence="12">
    <location>
        <begin position="184"/>
        <end position="347"/>
    </location>
</feature>
<keyword evidence="4 10" id="KW-0808">Transferase</keyword>
<dbReference type="Pfam" id="PF04101">
    <property type="entry name" value="Glyco_tran_28_C"/>
    <property type="match status" value="1"/>
</dbReference>
<keyword evidence="1 10" id="KW-1003">Cell membrane</keyword>
<dbReference type="RefSeq" id="WP_367966002.1">
    <property type="nucleotide sequence ID" value="NZ_JBAKFJ010000001.1"/>
</dbReference>
<comment type="function">
    <text evidence="10">Cell wall formation. Catalyzes the transfer of a GlcNAc subunit on undecaprenyl-pyrophosphoryl-MurNAc-pentapeptide (lipid intermediate I) to form undecaprenyl-pyrophosphoryl-MurNAc-(pentapeptide)GlcNAc (lipid intermediate II).</text>
</comment>
<dbReference type="EMBL" id="JBAKFJ010000001">
    <property type="protein sequence ID" value="MEX0385517.1"/>
    <property type="molecule type" value="Genomic_DNA"/>
</dbReference>
<feature type="binding site" evidence="10">
    <location>
        <position position="125"/>
    </location>
    <ligand>
        <name>UDP-N-acetyl-alpha-D-glucosamine</name>
        <dbReference type="ChEBI" id="CHEBI:57705"/>
    </ligand>
</feature>
<keyword evidence="3 10" id="KW-0328">Glycosyltransferase</keyword>
<evidence type="ECO:0000256" key="5">
    <source>
        <dbReference type="ARBA" id="ARBA00022960"/>
    </source>
</evidence>
<dbReference type="CDD" id="cd03785">
    <property type="entry name" value="GT28_MurG"/>
    <property type="match status" value="1"/>
</dbReference>
<evidence type="ECO:0000313" key="14">
    <source>
        <dbReference type="Proteomes" id="UP001556653"/>
    </source>
</evidence>
<feature type="binding site" evidence="10">
    <location>
        <position position="289"/>
    </location>
    <ligand>
        <name>UDP-N-acetyl-alpha-D-glucosamine</name>
        <dbReference type="ChEBI" id="CHEBI:57705"/>
    </ligand>
</feature>
<evidence type="ECO:0000256" key="9">
    <source>
        <dbReference type="ARBA" id="ARBA00023316"/>
    </source>
</evidence>
<dbReference type="InterPro" id="IPR007235">
    <property type="entry name" value="Glyco_trans_28_C"/>
</dbReference>
<evidence type="ECO:0000256" key="10">
    <source>
        <dbReference type="HAMAP-Rule" id="MF_00033"/>
    </source>
</evidence>
<comment type="similarity">
    <text evidence="10">Belongs to the glycosyltransferase 28 family. MurG subfamily.</text>
</comment>
<evidence type="ECO:0000256" key="7">
    <source>
        <dbReference type="ARBA" id="ARBA00023136"/>
    </source>
</evidence>
<keyword evidence="6 10" id="KW-0573">Peptidoglycan synthesis</keyword>
<sequence>MSARPVLIIAGGTGGHVFPALAVAQVLSGRSVPVIWLGTPSGLEARVVPEAGLTLETVSVRGLRGNGLAGWLKAPWMVARAMVQTLSVVRRHRPRVVLGMGGYVAGPGGVVARLRRLPLVIHEQNAIAGFTNRLLSRLAVRVLTGLDAPFPRGVKTEFTGNPLRAGIASRQTAGGTTHAGRPRLLVVGGSLGALSLNRAVPEAIAALPEADRPDIRHQAGRRTLDIARGAYARNAVNARVDAFIDDMAEAYRWCDLVVCRAGALTVSELAAAGVPAILVPFPHAVDDHQTANARFLVDAGGACMIADDELGPERLTGLLSALLGDRDRLRAMGDAARRVGRPAAAERVADICMEVAA</sequence>
<evidence type="ECO:0000259" key="12">
    <source>
        <dbReference type="Pfam" id="PF04101"/>
    </source>
</evidence>
<reference evidence="13 14" key="1">
    <citation type="submission" date="2024-02" db="EMBL/GenBank/DDBJ databases">
        <title>New especies of Spiribacter isolated from saline water.</title>
        <authorList>
            <person name="Leon M.J."/>
            <person name="De La Haba R."/>
            <person name="Sanchez-Porro C."/>
            <person name="Ventosa A."/>
        </authorList>
    </citation>
    <scope>NUCLEOTIDE SEQUENCE [LARGE SCALE GENOMIC DNA]</scope>
    <source>
        <strain evidence="14">ag22IC4-227</strain>
    </source>
</reference>
<protein>
    <recommendedName>
        <fullName evidence="10">UDP-N-acetylglucosamine--N-acetylmuramyl-(pentapeptide) pyrophosphoryl-undecaprenol N-acetylglucosamine transferase</fullName>
        <ecNumber evidence="10">2.4.1.227</ecNumber>
    </recommendedName>
    <alternativeName>
        <fullName evidence="10">Undecaprenyl-PP-MurNAc-pentapeptide-UDPGlcNAc GlcNAc transferase</fullName>
    </alternativeName>
</protein>
<dbReference type="PANTHER" id="PTHR21015">
    <property type="entry name" value="UDP-N-ACETYLGLUCOSAMINE--N-ACETYLMURAMYL-(PENTAPEPTIDE) PYROPHOSPHORYL-UNDECAPRENOL N-ACETYLGLUCOSAMINE TRANSFERASE 1"/>
    <property type="match status" value="1"/>
</dbReference>
<feature type="binding site" evidence="10">
    <location>
        <begin position="263"/>
        <end position="268"/>
    </location>
    <ligand>
        <name>UDP-N-acetyl-alpha-D-glucosamine</name>
        <dbReference type="ChEBI" id="CHEBI:57705"/>
    </ligand>
</feature>
<keyword evidence="5 10" id="KW-0133">Cell shape</keyword>
<dbReference type="SUPFAM" id="SSF53756">
    <property type="entry name" value="UDP-Glycosyltransferase/glycogen phosphorylase"/>
    <property type="match status" value="1"/>
</dbReference>
<keyword evidence="2 10" id="KW-0132">Cell division</keyword>
<evidence type="ECO:0000256" key="6">
    <source>
        <dbReference type="ARBA" id="ARBA00022984"/>
    </source>
</evidence>
<evidence type="ECO:0000259" key="11">
    <source>
        <dbReference type="Pfam" id="PF03033"/>
    </source>
</evidence>
<evidence type="ECO:0000256" key="8">
    <source>
        <dbReference type="ARBA" id="ARBA00023306"/>
    </source>
</evidence>
<dbReference type="InterPro" id="IPR006009">
    <property type="entry name" value="GlcNAc_MurG"/>
</dbReference>
<dbReference type="HAMAP" id="MF_00033">
    <property type="entry name" value="MurG"/>
    <property type="match status" value="1"/>
</dbReference>
<comment type="subcellular location">
    <subcellularLocation>
        <location evidence="10">Cell membrane</location>
        <topology evidence="10">Peripheral membrane protein</topology>
        <orientation evidence="10">Cytoplasmic side</orientation>
    </subcellularLocation>
</comment>
<evidence type="ECO:0000256" key="2">
    <source>
        <dbReference type="ARBA" id="ARBA00022618"/>
    </source>
</evidence>
<dbReference type="PANTHER" id="PTHR21015:SF22">
    <property type="entry name" value="GLYCOSYLTRANSFERASE"/>
    <property type="match status" value="1"/>
</dbReference>
<feature type="binding site" evidence="10">
    <location>
        <begin position="13"/>
        <end position="15"/>
    </location>
    <ligand>
        <name>UDP-N-acetyl-alpha-D-glucosamine</name>
        <dbReference type="ChEBI" id="CHEBI:57705"/>
    </ligand>
</feature>
<feature type="binding site" evidence="10">
    <location>
        <position position="244"/>
    </location>
    <ligand>
        <name>UDP-N-acetyl-alpha-D-glucosamine</name>
        <dbReference type="ChEBI" id="CHEBI:57705"/>
    </ligand>
</feature>
<keyword evidence="8 10" id="KW-0131">Cell cycle</keyword>
<keyword evidence="7 10" id="KW-0472">Membrane</keyword>
<comment type="pathway">
    <text evidence="10">Cell wall biogenesis; peptidoglycan biosynthesis.</text>
</comment>
<keyword evidence="14" id="KW-1185">Reference proteome</keyword>
<dbReference type="Gene3D" id="3.40.50.2000">
    <property type="entry name" value="Glycogen Phosphorylase B"/>
    <property type="match status" value="2"/>
</dbReference>
<keyword evidence="9 10" id="KW-0961">Cell wall biogenesis/degradation</keyword>
<feature type="binding site" evidence="10">
    <location>
        <position position="164"/>
    </location>
    <ligand>
        <name>UDP-N-acetyl-alpha-D-glucosamine</name>
        <dbReference type="ChEBI" id="CHEBI:57705"/>
    </ligand>
</feature>
<organism evidence="13 14">
    <name type="scientific">Spiribacter onubensis</name>
    <dbReference type="NCBI Taxonomy" id="3122420"/>
    <lineage>
        <taxon>Bacteria</taxon>
        <taxon>Pseudomonadati</taxon>
        <taxon>Pseudomonadota</taxon>
        <taxon>Gammaproteobacteria</taxon>
        <taxon>Chromatiales</taxon>
        <taxon>Ectothiorhodospiraceae</taxon>
        <taxon>Spiribacter</taxon>
    </lineage>
</organism>
<name>A0ABV3S5W1_9GAMM</name>
<dbReference type="Pfam" id="PF03033">
    <property type="entry name" value="Glyco_transf_28"/>
    <property type="match status" value="1"/>
</dbReference>
<feature type="domain" description="Glycosyltransferase family 28 N-terminal" evidence="11">
    <location>
        <begin position="6"/>
        <end position="143"/>
    </location>
</feature>
<accession>A0ABV3S5W1</accession>
<comment type="caution">
    <text evidence="13">The sequence shown here is derived from an EMBL/GenBank/DDBJ whole genome shotgun (WGS) entry which is preliminary data.</text>
</comment>
<feature type="binding site" evidence="10">
    <location>
        <position position="190"/>
    </location>
    <ligand>
        <name>UDP-N-acetyl-alpha-D-glucosamine</name>
        <dbReference type="ChEBI" id="CHEBI:57705"/>
    </ligand>
</feature>
<comment type="catalytic activity">
    <reaction evidence="10">
        <text>di-trans,octa-cis-undecaprenyl diphospho-N-acetyl-alpha-D-muramoyl-L-alanyl-D-glutamyl-meso-2,6-diaminopimeloyl-D-alanyl-D-alanine + UDP-N-acetyl-alpha-D-glucosamine = di-trans,octa-cis-undecaprenyl diphospho-[N-acetyl-alpha-D-glucosaminyl-(1-&gt;4)]-N-acetyl-alpha-D-muramoyl-L-alanyl-D-glutamyl-meso-2,6-diaminopimeloyl-D-alanyl-D-alanine + UDP + H(+)</text>
        <dbReference type="Rhea" id="RHEA:31227"/>
        <dbReference type="ChEBI" id="CHEBI:15378"/>
        <dbReference type="ChEBI" id="CHEBI:57705"/>
        <dbReference type="ChEBI" id="CHEBI:58223"/>
        <dbReference type="ChEBI" id="CHEBI:61387"/>
        <dbReference type="ChEBI" id="CHEBI:61388"/>
        <dbReference type="EC" id="2.4.1.227"/>
    </reaction>
</comment>
<gene>
    <name evidence="10 13" type="primary">murG</name>
    <name evidence="13" type="ORF">V6X64_00725</name>
</gene>
<dbReference type="GO" id="GO:0016757">
    <property type="term" value="F:glycosyltransferase activity"/>
    <property type="evidence" value="ECO:0007669"/>
    <property type="project" value="UniProtKB-KW"/>
</dbReference>
<dbReference type="EC" id="2.4.1.227" evidence="10"/>
<evidence type="ECO:0000256" key="4">
    <source>
        <dbReference type="ARBA" id="ARBA00022679"/>
    </source>
</evidence>
<evidence type="ECO:0000256" key="3">
    <source>
        <dbReference type="ARBA" id="ARBA00022676"/>
    </source>
</evidence>
<dbReference type="InterPro" id="IPR004276">
    <property type="entry name" value="GlycoTrans_28_N"/>
</dbReference>
<proteinExistence type="inferred from homology"/>
<evidence type="ECO:0000313" key="13">
    <source>
        <dbReference type="EMBL" id="MEX0385517.1"/>
    </source>
</evidence>
<dbReference type="NCBIfam" id="TIGR01133">
    <property type="entry name" value="murG"/>
    <property type="match status" value="1"/>
</dbReference>
<evidence type="ECO:0000256" key="1">
    <source>
        <dbReference type="ARBA" id="ARBA00022475"/>
    </source>
</evidence>
<dbReference type="Proteomes" id="UP001556653">
    <property type="component" value="Unassembled WGS sequence"/>
</dbReference>